<sequence>MINESELKSFIGKVDHGFDADKTPIPHRIGRCLSEVSKKYDISLPIFCPIEKKSLNESYRVTYIVQEWYKERYGNRLHTNYDIGFLLLLLRGQILTCRVPNFYGECNFFIDQDLNVKKNGNETNILEMIDGITQDFSKSLSDKEQSYIFSSFQKGLNAAIIISDWRLSNLEMIRAATNDLEGIKNNFILNQPHLANSKWAYNQFLEKILKSWLLKTGATRPELKGKGHQLNHLVSMFNKNYQNKIDEYKIPTIIGDASLRYDEIEITNEELIKVQDSVFDIILQIGSSPKSLKQ</sequence>
<dbReference type="EMBL" id="SDCT01000071">
    <property type="protein sequence ID" value="TCX80774.1"/>
    <property type="molecule type" value="Genomic_DNA"/>
</dbReference>
<dbReference type="RefSeq" id="WP_101982860.1">
    <property type="nucleotide sequence ID" value="NZ_JANJFA010000048.1"/>
</dbReference>
<proteinExistence type="predicted"/>
<organism evidence="1">
    <name type="scientific">Klebsiella pneumoniae</name>
    <dbReference type="NCBI Taxonomy" id="573"/>
    <lineage>
        <taxon>Bacteria</taxon>
        <taxon>Pseudomonadati</taxon>
        <taxon>Pseudomonadota</taxon>
        <taxon>Gammaproteobacteria</taxon>
        <taxon>Enterobacterales</taxon>
        <taxon>Enterobacteriaceae</taxon>
        <taxon>Klebsiella/Raoultella group</taxon>
        <taxon>Klebsiella</taxon>
        <taxon>Klebsiella pneumoniae complex</taxon>
    </lineage>
</organism>
<comment type="caution">
    <text evidence="1">The sequence shown here is derived from an EMBL/GenBank/DDBJ whole genome shotgun (WGS) entry which is preliminary data.</text>
</comment>
<name>A0A483M161_KLEPN</name>
<accession>A0A483M161</accession>
<dbReference type="Gene3D" id="1.20.120.330">
    <property type="entry name" value="Nucleotidyltransferases domain 2"/>
    <property type="match status" value="1"/>
</dbReference>
<gene>
    <name evidence="1" type="ORF">ETF13_26970</name>
</gene>
<protein>
    <submittedName>
        <fullName evidence="1">Uncharacterized protein</fullName>
    </submittedName>
</protein>
<dbReference type="AlphaFoldDB" id="A0A483M161"/>
<reference evidence="1" key="1">
    <citation type="submission" date="2019-01" db="EMBL/GenBank/DDBJ databases">
        <authorList>
            <person name="Lista F."/>
            <person name="Anselmo A."/>
        </authorList>
    </citation>
    <scope>NUCLEOTIDE SEQUENCE</scope>
    <source>
        <strain evidence="1">3S</strain>
    </source>
</reference>
<evidence type="ECO:0000313" key="1">
    <source>
        <dbReference type="EMBL" id="TCX80774.1"/>
    </source>
</evidence>